<dbReference type="PANTHER" id="PTHR22946">
    <property type="entry name" value="DIENELACTONE HYDROLASE DOMAIN-CONTAINING PROTEIN-RELATED"/>
    <property type="match status" value="1"/>
</dbReference>
<gene>
    <name evidence="4" type="ORF">SAMN05444158_5094</name>
</gene>
<evidence type="ECO:0000313" key="5">
    <source>
        <dbReference type="Proteomes" id="UP000243904"/>
    </source>
</evidence>
<proteinExistence type="predicted"/>
<evidence type="ECO:0000313" key="4">
    <source>
        <dbReference type="EMBL" id="SDT26516.1"/>
    </source>
</evidence>
<dbReference type="Gene3D" id="3.40.50.1820">
    <property type="entry name" value="alpha/beta hydrolase"/>
    <property type="match status" value="1"/>
</dbReference>
<feature type="domain" description="Dienelactone hydrolase" evidence="3">
    <location>
        <begin position="91"/>
        <end position="272"/>
    </location>
</feature>
<sequence length="299" mass="31561">MQFRKLFFALAVFSSVGLQGAIAQTQFGAQGAEGQPNRRQQWLLPSPDPDVAAHAVLFRPPGNGPFPLALIAHASTQNALRRAQMPQPEYRALAAWLVTRGYAVLVPERPGHGATGGKYLEDQGGCDEANYSRAGYATADSIKAALNYLRDEPFVRRDGAVIVGHSAGAWGALALAGEDPKAISAIIAFAPGRGGHANDVPNQVCAPHTLISAASEFGEDAQVPVTWLVATNDSYFSPEFSKAMADALRAGGDKVDFRVLPAFGSEGHSLAETDGGEKIFGPALDDALKASRPVATKKR</sequence>
<evidence type="ECO:0000256" key="1">
    <source>
        <dbReference type="ARBA" id="ARBA00022801"/>
    </source>
</evidence>
<dbReference type="Proteomes" id="UP000243904">
    <property type="component" value="Chromosome I"/>
</dbReference>
<feature type="signal peptide" evidence="2">
    <location>
        <begin position="1"/>
        <end position="23"/>
    </location>
</feature>
<dbReference type="PANTHER" id="PTHR22946:SF9">
    <property type="entry name" value="POLYKETIDE TRANSFERASE AF380"/>
    <property type="match status" value="1"/>
</dbReference>
<dbReference type="AlphaFoldDB" id="A0A1H1YZZ6"/>
<keyword evidence="1 4" id="KW-0378">Hydrolase</keyword>
<evidence type="ECO:0000256" key="2">
    <source>
        <dbReference type="SAM" id="SignalP"/>
    </source>
</evidence>
<dbReference type="EMBL" id="LT629750">
    <property type="protein sequence ID" value="SDT26516.1"/>
    <property type="molecule type" value="Genomic_DNA"/>
</dbReference>
<feature type="chain" id="PRO_5009267158" evidence="2">
    <location>
        <begin position="24"/>
        <end position="299"/>
    </location>
</feature>
<protein>
    <submittedName>
        <fullName evidence="4">Dienelactone hydrolase</fullName>
    </submittedName>
</protein>
<evidence type="ECO:0000259" key="3">
    <source>
        <dbReference type="Pfam" id="PF01738"/>
    </source>
</evidence>
<dbReference type="RefSeq" id="WP_146691287.1">
    <property type="nucleotide sequence ID" value="NZ_LT629750.1"/>
</dbReference>
<dbReference type="InterPro" id="IPR050261">
    <property type="entry name" value="FrsA_esterase"/>
</dbReference>
<dbReference type="InterPro" id="IPR002925">
    <property type="entry name" value="Dienelactn_hydro"/>
</dbReference>
<keyword evidence="2" id="KW-0732">Signal</keyword>
<accession>A0A1H1YZZ6</accession>
<keyword evidence="5" id="KW-1185">Reference proteome</keyword>
<dbReference type="GO" id="GO:0052689">
    <property type="term" value="F:carboxylic ester hydrolase activity"/>
    <property type="evidence" value="ECO:0007669"/>
    <property type="project" value="UniProtKB-ARBA"/>
</dbReference>
<reference evidence="5" key="1">
    <citation type="submission" date="2016-10" db="EMBL/GenBank/DDBJ databases">
        <authorList>
            <person name="Varghese N."/>
            <person name="Submissions S."/>
        </authorList>
    </citation>
    <scope>NUCLEOTIDE SEQUENCE [LARGE SCALE GENOMIC DNA]</scope>
    <source>
        <strain evidence="5">GAS369</strain>
    </source>
</reference>
<organism evidence="4 5">
    <name type="scientific">Bradyrhizobium canariense</name>
    <dbReference type="NCBI Taxonomy" id="255045"/>
    <lineage>
        <taxon>Bacteria</taxon>
        <taxon>Pseudomonadati</taxon>
        <taxon>Pseudomonadota</taxon>
        <taxon>Alphaproteobacteria</taxon>
        <taxon>Hyphomicrobiales</taxon>
        <taxon>Nitrobacteraceae</taxon>
        <taxon>Bradyrhizobium</taxon>
    </lineage>
</organism>
<dbReference type="InterPro" id="IPR029058">
    <property type="entry name" value="AB_hydrolase_fold"/>
</dbReference>
<name>A0A1H1YZZ6_9BRAD</name>
<dbReference type="Pfam" id="PF01738">
    <property type="entry name" value="DLH"/>
    <property type="match status" value="1"/>
</dbReference>
<dbReference type="SUPFAM" id="SSF53474">
    <property type="entry name" value="alpha/beta-Hydrolases"/>
    <property type="match status" value="1"/>
</dbReference>